<evidence type="ECO:0000259" key="2">
    <source>
        <dbReference type="Pfam" id="PF13240"/>
    </source>
</evidence>
<comment type="caution">
    <text evidence="3">The sequence shown here is derived from an EMBL/GenBank/DDBJ whole genome shotgun (WGS) entry which is preliminary data.</text>
</comment>
<accession>A0A2I1K0H2</accession>
<proteinExistence type="predicted"/>
<dbReference type="OrthoDB" id="9775096at2"/>
<gene>
    <name evidence="3" type="ORF">CYJ57_04610</name>
</gene>
<evidence type="ECO:0000256" key="1">
    <source>
        <dbReference type="SAM" id="Phobius"/>
    </source>
</evidence>
<dbReference type="Proteomes" id="UP000234384">
    <property type="component" value="Unassembled WGS sequence"/>
</dbReference>
<organism evidence="3 4">
    <name type="scientific">Falseniella ignava</name>
    <dbReference type="NCBI Taxonomy" id="137730"/>
    <lineage>
        <taxon>Bacteria</taxon>
        <taxon>Bacillati</taxon>
        <taxon>Bacillota</taxon>
        <taxon>Bacilli</taxon>
        <taxon>Lactobacillales</taxon>
        <taxon>Aerococcaceae</taxon>
        <taxon>Falseniella</taxon>
    </lineage>
</organism>
<sequence>MKYCPNCGTEVKEEDLFCPTCGTKLEKNSHSTSLTKFKIGNRTLNLPKYTIPVGILLLFILIYFSFFRSSPLSGYWVNERPEDQFYLFNGQEVKKTHTDYSEYLKVTSNNQAEFVFEYDFVSDHKINFKLKKQGNHYQIDPKSVTFNLNFEDYIEDNWLYLSKDEITDILKGNIPSSFYEEDPALIKAITPYIEHSNDSYRLKMTVAQAMGVFHELPTDSLELLEYYYDFSLDELDKEINDFLNGFIFNLNNKQILFVEHSNPSALSFVDLDDDFYLKLYRID</sequence>
<dbReference type="RefSeq" id="WP_101954263.1">
    <property type="nucleotide sequence ID" value="NZ_PKHE01000010.1"/>
</dbReference>
<feature type="domain" description="Zinc-ribbon" evidence="2">
    <location>
        <begin position="3"/>
        <end position="25"/>
    </location>
</feature>
<dbReference type="Pfam" id="PF13240">
    <property type="entry name" value="Zn_Ribbon_1"/>
    <property type="match status" value="1"/>
</dbReference>
<dbReference type="InterPro" id="IPR026870">
    <property type="entry name" value="Zinc_ribbon_dom"/>
</dbReference>
<evidence type="ECO:0000313" key="3">
    <source>
        <dbReference type="EMBL" id="PKY89022.1"/>
    </source>
</evidence>
<reference evidence="3 4" key="1">
    <citation type="submission" date="2017-12" db="EMBL/GenBank/DDBJ databases">
        <title>Phylogenetic diversity of female urinary microbiome.</title>
        <authorList>
            <person name="Thomas-White K."/>
            <person name="Wolfe A.J."/>
        </authorList>
    </citation>
    <scope>NUCLEOTIDE SEQUENCE [LARGE SCALE GENOMIC DNA]</scope>
    <source>
        <strain evidence="3 4">UMB0898</strain>
    </source>
</reference>
<keyword evidence="1" id="KW-0472">Membrane</keyword>
<dbReference type="AlphaFoldDB" id="A0A2I1K0H2"/>
<protein>
    <recommendedName>
        <fullName evidence="2">Zinc-ribbon domain-containing protein</fullName>
    </recommendedName>
</protein>
<keyword evidence="1" id="KW-0812">Transmembrane</keyword>
<dbReference type="EMBL" id="PKHE01000010">
    <property type="protein sequence ID" value="PKY89022.1"/>
    <property type="molecule type" value="Genomic_DNA"/>
</dbReference>
<feature type="transmembrane region" description="Helical" evidence="1">
    <location>
        <begin position="49"/>
        <end position="67"/>
    </location>
</feature>
<evidence type="ECO:0000313" key="4">
    <source>
        <dbReference type="Proteomes" id="UP000234384"/>
    </source>
</evidence>
<name>A0A2I1K0H2_9LACT</name>
<keyword evidence="1" id="KW-1133">Transmembrane helix</keyword>